<dbReference type="SUPFAM" id="SSF51735">
    <property type="entry name" value="NAD(P)-binding Rossmann-fold domains"/>
    <property type="match status" value="1"/>
</dbReference>
<dbReference type="EMBL" id="FNDZ01000002">
    <property type="protein sequence ID" value="SDI45236.1"/>
    <property type="molecule type" value="Genomic_DNA"/>
</dbReference>
<dbReference type="InterPro" id="IPR020843">
    <property type="entry name" value="ER"/>
</dbReference>
<dbReference type="Proteomes" id="UP000183255">
    <property type="component" value="Unassembled WGS sequence"/>
</dbReference>
<evidence type="ECO:0000313" key="4">
    <source>
        <dbReference type="Proteomes" id="UP000183255"/>
    </source>
</evidence>
<dbReference type="PANTHER" id="PTHR44154:SF1">
    <property type="entry name" value="QUINONE OXIDOREDUCTASE"/>
    <property type="match status" value="1"/>
</dbReference>
<dbReference type="InterPro" id="IPR051603">
    <property type="entry name" value="Zinc-ADH_QOR/CCCR"/>
</dbReference>
<dbReference type="Pfam" id="PF08240">
    <property type="entry name" value="ADH_N"/>
    <property type="match status" value="1"/>
</dbReference>
<feature type="domain" description="Enoyl reductase (ER)" evidence="2">
    <location>
        <begin position="13"/>
        <end position="310"/>
    </location>
</feature>
<dbReference type="Gene3D" id="3.40.50.720">
    <property type="entry name" value="NAD(P)-binding Rossmann-like Domain"/>
    <property type="match status" value="1"/>
</dbReference>
<dbReference type="GO" id="GO:0016491">
    <property type="term" value="F:oxidoreductase activity"/>
    <property type="evidence" value="ECO:0007669"/>
    <property type="project" value="InterPro"/>
</dbReference>
<evidence type="ECO:0000256" key="1">
    <source>
        <dbReference type="ARBA" id="ARBA00022857"/>
    </source>
</evidence>
<sequence>MEEMKVMAFTDFGAPDVLHLMKLDVPKPQEGEILVRVKCASFNPSDALVRKGVFQKIITLDPFHVPGVDFSGLVVAKGPQAERFLIGENVYGYLDIRRNGSYGEYVTLKEEDACKMPTRLTYEEAASIPLSYLTAYEALMKSTLLKKGQSVLIYGATGGVGLAAIALAKTMDAKIYAVAGTESLSLLEGKSLLKIMDYKKENIVQSMPTKVDVIVNLAPLKKEDMLSLFPLLKEEGIFVSTTGVPDLPEGSRITLLSVQTKRNETHLSEITKLLEEGKITPIRTSTWPITDAPLVHRLHEEGKLLGKAVFQVEF</sequence>
<dbReference type="RefSeq" id="WP_031577926.1">
    <property type="nucleotide sequence ID" value="NZ_FNDZ01000002.1"/>
</dbReference>
<dbReference type="AlphaFoldDB" id="A0A1G8KPC8"/>
<dbReference type="Gene3D" id="3.90.180.10">
    <property type="entry name" value="Medium-chain alcohol dehydrogenases, catalytic domain"/>
    <property type="match status" value="1"/>
</dbReference>
<dbReference type="SUPFAM" id="SSF50129">
    <property type="entry name" value="GroES-like"/>
    <property type="match status" value="1"/>
</dbReference>
<gene>
    <name evidence="3" type="ORF">SAMN05421804_102384</name>
</gene>
<evidence type="ECO:0000259" key="2">
    <source>
        <dbReference type="SMART" id="SM00829"/>
    </source>
</evidence>
<organism evidence="3 4">
    <name type="scientific">Proteiniclasticum ruminis</name>
    <dbReference type="NCBI Taxonomy" id="398199"/>
    <lineage>
        <taxon>Bacteria</taxon>
        <taxon>Bacillati</taxon>
        <taxon>Bacillota</taxon>
        <taxon>Clostridia</taxon>
        <taxon>Eubacteriales</taxon>
        <taxon>Clostridiaceae</taxon>
        <taxon>Proteiniclasticum</taxon>
    </lineage>
</organism>
<dbReference type="InterPro" id="IPR036291">
    <property type="entry name" value="NAD(P)-bd_dom_sf"/>
</dbReference>
<dbReference type="CDD" id="cd05289">
    <property type="entry name" value="MDR_like_2"/>
    <property type="match status" value="1"/>
</dbReference>
<keyword evidence="1" id="KW-0521">NADP</keyword>
<protein>
    <submittedName>
        <fullName evidence="3">NADPH:quinone reductase</fullName>
    </submittedName>
</protein>
<dbReference type="SMART" id="SM00829">
    <property type="entry name" value="PKS_ER"/>
    <property type="match status" value="1"/>
</dbReference>
<dbReference type="PANTHER" id="PTHR44154">
    <property type="entry name" value="QUINONE OXIDOREDUCTASE"/>
    <property type="match status" value="1"/>
</dbReference>
<accession>A0A1G8KPC8</accession>
<name>A0A1G8KPC8_9CLOT</name>
<dbReference type="InterPro" id="IPR013154">
    <property type="entry name" value="ADH-like_N"/>
</dbReference>
<proteinExistence type="predicted"/>
<dbReference type="Pfam" id="PF13602">
    <property type="entry name" value="ADH_zinc_N_2"/>
    <property type="match status" value="1"/>
</dbReference>
<reference evidence="3 4" key="1">
    <citation type="submission" date="2016-10" db="EMBL/GenBank/DDBJ databases">
        <authorList>
            <person name="de Groot N.N."/>
        </authorList>
    </citation>
    <scope>NUCLEOTIDE SEQUENCE [LARGE SCALE GENOMIC DNA]</scope>
    <source>
        <strain evidence="3 4">CGMCC 1.5058</strain>
    </source>
</reference>
<evidence type="ECO:0000313" key="3">
    <source>
        <dbReference type="EMBL" id="SDI45236.1"/>
    </source>
</evidence>
<dbReference type="InterPro" id="IPR011032">
    <property type="entry name" value="GroES-like_sf"/>
</dbReference>